<dbReference type="RefSeq" id="WP_035166912.1">
    <property type="nucleotide sequence ID" value="NZ_CP018906.1"/>
</dbReference>
<evidence type="ECO:0000313" key="3">
    <source>
        <dbReference type="Proteomes" id="UP000030361"/>
    </source>
</evidence>
<proteinExistence type="predicted"/>
<keyword evidence="1" id="KW-0479">Metal-binding</keyword>
<feature type="binding site" evidence="1">
    <location>
        <position position="18"/>
    </location>
    <ligand>
        <name>Zn(2+)</name>
        <dbReference type="ChEBI" id="CHEBI:29105"/>
    </ligand>
</feature>
<sequence length="180" mass="20724">MVIRCEWATKSPELMIYHDTRWGKPVFETNELFHALCLEIMQAGLTFQTVLKFEQGLLDAFDGFEVNRIAKFSTGQVEQLYSDKRIIRNHAKIDAIVNNARVVAENPAEFKQITWGTTNSTPIDHLLTEDLDQESIKQFVKKYVDQYKKMGLTRMGPTTTYSFLQAAGIVNDHLVNCEFR</sequence>
<dbReference type="AlphaFoldDB" id="A0A1S6QKT8"/>
<evidence type="ECO:0000313" key="2">
    <source>
        <dbReference type="EMBL" id="AQW22242.1"/>
    </source>
</evidence>
<protein>
    <submittedName>
        <fullName evidence="2">DNA-3-methyladenine glycosylase</fullName>
    </submittedName>
</protein>
<feature type="binding site" evidence="1">
    <location>
        <position position="5"/>
    </location>
    <ligand>
        <name>Zn(2+)</name>
        <dbReference type="ChEBI" id="CHEBI:29105"/>
    </ligand>
</feature>
<dbReference type="GO" id="GO:0046872">
    <property type="term" value="F:metal ion binding"/>
    <property type="evidence" value="ECO:0007669"/>
    <property type="project" value="UniProtKB-KW"/>
</dbReference>
<dbReference type="OrthoDB" id="9807664at2"/>
<dbReference type="Pfam" id="PF03352">
    <property type="entry name" value="Adenine_glyco"/>
    <property type="match status" value="1"/>
</dbReference>
<accession>A0A1S6QKT8</accession>
<dbReference type="InterPro" id="IPR052891">
    <property type="entry name" value="DNA-3mA_glycosylase"/>
</dbReference>
<dbReference type="GO" id="GO:0008725">
    <property type="term" value="F:DNA-3-methyladenine glycosylase activity"/>
    <property type="evidence" value="ECO:0007669"/>
    <property type="project" value="InterPro"/>
</dbReference>
<dbReference type="PANTHER" id="PTHR30037:SF4">
    <property type="entry name" value="DNA-3-METHYLADENINE GLYCOSYLASE I"/>
    <property type="match status" value="1"/>
</dbReference>
<dbReference type="GO" id="GO:0006284">
    <property type="term" value="P:base-excision repair"/>
    <property type="evidence" value="ECO:0007669"/>
    <property type="project" value="InterPro"/>
</dbReference>
<dbReference type="EMBL" id="CP018906">
    <property type="protein sequence ID" value="AQW22242.1"/>
    <property type="molecule type" value="Genomic_DNA"/>
</dbReference>
<dbReference type="KEGG" id="lcu:PL11_010020"/>
<dbReference type="InterPro" id="IPR005019">
    <property type="entry name" value="Adenine_glyco"/>
</dbReference>
<reference evidence="2 3" key="1">
    <citation type="journal article" date="2015" name="Genome Announc.">
        <title>Genome Sequence of Lactobacillus curieae CCTCC M 2011381T, a Novel Producer of Gamma-aminobutyric Acid.</title>
        <authorList>
            <person name="Wang Y."/>
            <person name="Wang Y."/>
            <person name="Lang C."/>
            <person name="Wei D."/>
            <person name="Xu P."/>
            <person name="Xie J."/>
        </authorList>
    </citation>
    <scope>NUCLEOTIDE SEQUENCE [LARGE SCALE GENOMIC DNA]</scope>
    <source>
        <strain evidence="2 3">CCTCC M 2011381</strain>
    </source>
</reference>
<dbReference type="eggNOG" id="COG2818">
    <property type="taxonomic scope" value="Bacteria"/>
</dbReference>
<dbReference type="SUPFAM" id="SSF48150">
    <property type="entry name" value="DNA-glycosylase"/>
    <property type="match status" value="1"/>
</dbReference>
<dbReference type="PANTHER" id="PTHR30037">
    <property type="entry name" value="DNA-3-METHYLADENINE GLYCOSYLASE 1"/>
    <property type="match status" value="1"/>
</dbReference>
<keyword evidence="1" id="KW-0862">Zinc</keyword>
<feature type="binding site" evidence="1">
    <location>
        <position position="173"/>
    </location>
    <ligand>
        <name>Zn(2+)</name>
        <dbReference type="ChEBI" id="CHEBI:29105"/>
    </ligand>
</feature>
<gene>
    <name evidence="2" type="ORF">PL11_010020</name>
</gene>
<organism evidence="2 3">
    <name type="scientific">Lentilactobacillus curieae</name>
    <dbReference type="NCBI Taxonomy" id="1138822"/>
    <lineage>
        <taxon>Bacteria</taxon>
        <taxon>Bacillati</taxon>
        <taxon>Bacillota</taxon>
        <taxon>Bacilli</taxon>
        <taxon>Lactobacillales</taxon>
        <taxon>Lactobacillaceae</taxon>
        <taxon>Lentilactobacillus</taxon>
    </lineage>
</organism>
<keyword evidence="3" id="KW-1185">Reference proteome</keyword>
<dbReference type="Proteomes" id="UP000030361">
    <property type="component" value="Chromosome"/>
</dbReference>
<dbReference type="Gene3D" id="1.10.340.30">
    <property type="entry name" value="Hypothetical protein, domain 2"/>
    <property type="match status" value="1"/>
</dbReference>
<feature type="binding site" evidence="1">
    <location>
        <position position="177"/>
    </location>
    <ligand>
        <name>Zn(2+)</name>
        <dbReference type="ChEBI" id="CHEBI:29105"/>
    </ligand>
</feature>
<evidence type="ECO:0000256" key="1">
    <source>
        <dbReference type="PIRSR" id="PIRSR605019-1"/>
    </source>
</evidence>
<name>A0A1S6QKT8_9LACO</name>
<dbReference type="InterPro" id="IPR011257">
    <property type="entry name" value="DNA_glycosylase"/>
</dbReference>